<sequence length="288" mass="32744">MIPQIKGPLRSKSLEQIIKEFRTLRAQGIHEIILIAQDLGDWGKDQGYKRSHGLVKVLETLLQEEGDFWLRLLYLYPDEITSELIALMKSDTRICPYLDMPIQHVNNDVLKAMHRATSKEAIIESLTLLRKEIPDITIRTSLIVGFPGETEKHFRELVDFVEKYPIDNVGIFEYSKEPGSRAAELPDQIPDVVKAKRQKRLAKVQQKVANRLLKKKIGQTLEVVVEGHHPDSPLLLRGRHRGQCPEIDGEVIINDPSGIDAFGKRYQIKITDAVGYDLIGSVAQKDQK</sequence>
<protein>
    <recommendedName>
        <fullName evidence="13">Ribosomal protein S12 methylthiotransferase RimO</fullName>
    </recommendedName>
</protein>
<dbReference type="Gene3D" id="3.80.30.20">
    <property type="entry name" value="tm_1862 like domain"/>
    <property type="match status" value="1"/>
</dbReference>
<gene>
    <name evidence="11" type="ORF">NEPTK9_001076</name>
</gene>
<feature type="domain" description="Radical SAM core" evidence="10">
    <location>
        <begin position="1"/>
        <end position="211"/>
    </location>
</feature>
<dbReference type="InterPro" id="IPR005839">
    <property type="entry name" value="Methylthiotransferase"/>
</dbReference>
<dbReference type="InterPro" id="IPR023404">
    <property type="entry name" value="rSAM_horseshoe"/>
</dbReference>
<keyword evidence="3" id="KW-0963">Cytoplasm</keyword>
<evidence type="ECO:0000256" key="1">
    <source>
        <dbReference type="ARBA" id="ARBA00001966"/>
    </source>
</evidence>
<dbReference type="EMBL" id="JAAEJV010000028">
    <property type="protein sequence ID" value="MBF5059562.1"/>
    <property type="molecule type" value="Genomic_DNA"/>
</dbReference>
<dbReference type="InterPro" id="IPR012340">
    <property type="entry name" value="NA-bd_OB-fold"/>
</dbReference>
<keyword evidence="5" id="KW-0949">S-adenosyl-L-methionine</keyword>
<evidence type="ECO:0000256" key="5">
    <source>
        <dbReference type="ARBA" id="ARBA00022691"/>
    </source>
</evidence>
<keyword evidence="7" id="KW-0408">Iron</keyword>
<evidence type="ECO:0000259" key="9">
    <source>
        <dbReference type="PROSITE" id="PS50926"/>
    </source>
</evidence>
<dbReference type="InterPro" id="IPR058240">
    <property type="entry name" value="rSAM_sf"/>
</dbReference>
<dbReference type="Proteomes" id="UP001194714">
    <property type="component" value="Unassembled WGS sequence"/>
</dbReference>
<dbReference type="InterPro" id="IPR006638">
    <property type="entry name" value="Elp3/MiaA/NifB-like_rSAM"/>
</dbReference>
<comment type="caution">
    <text evidence="11">The sequence shown here is derived from an EMBL/GenBank/DDBJ whole genome shotgun (WGS) entry which is preliminary data.</text>
</comment>
<feature type="domain" description="TRAM" evidence="9">
    <location>
        <begin position="214"/>
        <end position="284"/>
    </location>
</feature>
<dbReference type="PANTHER" id="PTHR43837:SF1">
    <property type="entry name" value="RIBOSOMAL PROTEIN US12 METHYLTHIOTRANSFERASE RIMO"/>
    <property type="match status" value="1"/>
</dbReference>
<organism evidence="11 12">
    <name type="scientific">Candidatus Neptunichlamydia vexilliferae</name>
    <dbReference type="NCBI Taxonomy" id="1651774"/>
    <lineage>
        <taxon>Bacteria</taxon>
        <taxon>Pseudomonadati</taxon>
        <taxon>Chlamydiota</taxon>
        <taxon>Chlamydiia</taxon>
        <taxon>Parachlamydiales</taxon>
        <taxon>Simkaniaceae</taxon>
        <taxon>Candidatus Neptunichlamydia</taxon>
    </lineage>
</organism>
<name>A0ABS0AZL1_9BACT</name>
<keyword evidence="4" id="KW-0808">Transferase</keyword>
<dbReference type="InterPro" id="IPR007197">
    <property type="entry name" value="rSAM"/>
</dbReference>
<dbReference type="Pfam" id="PF04055">
    <property type="entry name" value="Radical_SAM"/>
    <property type="match status" value="1"/>
</dbReference>
<evidence type="ECO:0000256" key="6">
    <source>
        <dbReference type="ARBA" id="ARBA00022723"/>
    </source>
</evidence>
<dbReference type="PROSITE" id="PS50926">
    <property type="entry name" value="TRAM"/>
    <property type="match status" value="1"/>
</dbReference>
<keyword evidence="6" id="KW-0479">Metal-binding</keyword>
<dbReference type="NCBIfam" id="TIGR00089">
    <property type="entry name" value="MiaB/RimO family radical SAM methylthiotransferase"/>
    <property type="match status" value="1"/>
</dbReference>
<dbReference type="InterPro" id="IPR002792">
    <property type="entry name" value="TRAM_dom"/>
</dbReference>
<evidence type="ECO:0000256" key="2">
    <source>
        <dbReference type="ARBA" id="ARBA00022485"/>
    </source>
</evidence>
<dbReference type="Pfam" id="PF18693">
    <property type="entry name" value="TRAM_2"/>
    <property type="match status" value="1"/>
</dbReference>
<dbReference type="PANTHER" id="PTHR43837">
    <property type="entry name" value="RIBOSOMAL PROTEIN S12 METHYLTHIOTRANSFERASE RIMO"/>
    <property type="match status" value="1"/>
</dbReference>
<evidence type="ECO:0000256" key="8">
    <source>
        <dbReference type="ARBA" id="ARBA00023014"/>
    </source>
</evidence>
<dbReference type="InterPro" id="IPR005840">
    <property type="entry name" value="Ribosomal_uS12_MeSTrfase_RimO"/>
</dbReference>
<dbReference type="SMART" id="SM00729">
    <property type="entry name" value="Elp3"/>
    <property type="match status" value="1"/>
</dbReference>
<proteinExistence type="predicted"/>
<dbReference type="PROSITE" id="PS51918">
    <property type="entry name" value="RADICAL_SAM"/>
    <property type="match status" value="1"/>
</dbReference>
<keyword evidence="8" id="KW-0411">Iron-sulfur</keyword>
<accession>A0ABS0AZL1</accession>
<evidence type="ECO:0000256" key="3">
    <source>
        <dbReference type="ARBA" id="ARBA00022490"/>
    </source>
</evidence>
<evidence type="ECO:0000313" key="11">
    <source>
        <dbReference type="EMBL" id="MBF5059562.1"/>
    </source>
</evidence>
<comment type="cofactor">
    <cofactor evidence="1">
        <name>[4Fe-4S] cluster</name>
        <dbReference type="ChEBI" id="CHEBI:49883"/>
    </cofactor>
</comment>
<dbReference type="Gene3D" id="2.40.50.140">
    <property type="entry name" value="Nucleic acid-binding proteins"/>
    <property type="match status" value="1"/>
</dbReference>
<evidence type="ECO:0000259" key="10">
    <source>
        <dbReference type="PROSITE" id="PS51918"/>
    </source>
</evidence>
<dbReference type="SUPFAM" id="SSF102114">
    <property type="entry name" value="Radical SAM enzymes"/>
    <property type="match status" value="1"/>
</dbReference>
<reference evidence="11 12" key="1">
    <citation type="submission" date="2020-01" db="EMBL/GenBank/DDBJ databases">
        <title>Draft genome sequence of Cand. Neptunochlamydia vexilliferae K9.</title>
        <authorList>
            <person name="Schulz F."/>
            <person name="Koestlbacher S."/>
            <person name="Wascher F."/>
            <person name="Pizzetti I."/>
            <person name="Horn M."/>
        </authorList>
    </citation>
    <scope>NUCLEOTIDE SEQUENCE [LARGE SCALE GENOMIC DNA]</scope>
    <source>
        <strain evidence="11 12">K9</strain>
    </source>
</reference>
<evidence type="ECO:0000256" key="4">
    <source>
        <dbReference type="ARBA" id="ARBA00022679"/>
    </source>
</evidence>
<evidence type="ECO:0000313" key="12">
    <source>
        <dbReference type="Proteomes" id="UP001194714"/>
    </source>
</evidence>
<evidence type="ECO:0008006" key="13">
    <source>
        <dbReference type="Google" id="ProtNLM"/>
    </source>
</evidence>
<keyword evidence="2" id="KW-0004">4Fe-4S</keyword>
<keyword evidence="12" id="KW-1185">Reference proteome</keyword>
<evidence type="ECO:0000256" key="7">
    <source>
        <dbReference type="ARBA" id="ARBA00023004"/>
    </source>
</evidence>